<evidence type="ECO:0000256" key="1">
    <source>
        <dbReference type="SAM" id="SignalP"/>
    </source>
</evidence>
<feature type="chain" id="PRO_5003598096" evidence="1">
    <location>
        <begin position="19"/>
        <end position="297"/>
    </location>
</feature>
<organism evidence="2">
    <name type="scientific">uncultured Bacteroidota bacterium</name>
    <dbReference type="NCBI Taxonomy" id="152509"/>
    <lineage>
        <taxon>Bacteria</taxon>
        <taxon>Pseudomonadati</taxon>
        <taxon>Bacteroidota</taxon>
        <taxon>environmental samples</taxon>
    </lineage>
</organism>
<name>H5SG28_9BACT</name>
<dbReference type="AlphaFoldDB" id="H5SG28"/>
<dbReference type="EMBL" id="AP011709">
    <property type="protein sequence ID" value="BAL55114.1"/>
    <property type="molecule type" value="Genomic_DNA"/>
</dbReference>
<reference evidence="2" key="1">
    <citation type="journal article" date="2005" name="Environ. Microbiol.">
        <title>Genetic and functional properties of uncultivated thermophilic crenarchaeotes from a subsurface gold mine as revealed by analysis of genome fragments.</title>
        <authorList>
            <person name="Nunoura T."/>
            <person name="Hirayama H."/>
            <person name="Takami H."/>
            <person name="Oida H."/>
            <person name="Nishi S."/>
            <person name="Shimamura S."/>
            <person name="Suzuki Y."/>
            <person name="Inagaki F."/>
            <person name="Takai K."/>
            <person name="Nealson K.H."/>
            <person name="Horikoshi K."/>
        </authorList>
    </citation>
    <scope>NUCLEOTIDE SEQUENCE</scope>
</reference>
<evidence type="ECO:0000313" key="2">
    <source>
        <dbReference type="EMBL" id="BAL55114.1"/>
    </source>
</evidence>
<keyword evidence="1" id="KW-0732">Signal</keyword>
<proteinExistence type="predicted"/>
<sequence>MHIAATLALFACTLPLLAQRDSTAKEDDSLSIDRGSVRIEFSVLLPDRLSALSFSAGYAWPSIDGSPQLSPATTLELEFGAQAARRVRHSTDVYRLEGTSISVAALVPELGFRDHSRAAVEGWRFGFRLASGHRFSALDRSGLYLLHAGGWTWSYVRPSTAPRNADSMTTAVALATADSYRTSHFGANTSATIGYSIGGIVTLEASYQRVLLYKNHVFFPWLGSLLLEGLAQSALSAALAGAQQRNPSAAAIATLVLRSALSWGIYQLRSTSGQHFPFKGNTPLLWDELRIGIGMQF</sequence>
<accession>H5SG28</accession>
<reference evidence="2" key="2">
    <citation type="journal article" date="2012" name="PLoS ONE">
        <title>A Deeply Branching Thermophilic Bacterium with an Ancient Acetyl-CoA Pathway Dominates a Subsurface Ecosystem.</title>
        <authorList>
            <person name="Takami H."/>
            <person name="Noguchi H."/>
            <person name="Takaki Y."/>
            <person name="Uchiyama I."/>
            <person name="Toyoda A."/>
            <person name="Nishi S."/>
            <person name="Chee G.-J."/>
            <person name="Arai W."/>
            <person name="Nunoura T."/>
            <person name="Itoh T."/>
            <person name="Hattori M."/>
            <person name="Takai K."/>
        </authorList>
    </citation>
    <scope>NUCLEOTIDE SEQUENCE</scope>
</reference>
<protein>
    <submittedName>
        <fullName evidence="2">Uncharacterized protein</fullName>
    </submittedName>
</protein>
<gene>
    <name evidence="2" type="ORF">HGMM_F23B02C53</name>
</gene>
<feature type="signal peptide" evidence="1">
    <location>
        <begin position="1"/>
        <end position="18"/>
    </location>
</feature>